<gene>
    <name evidence="3" type="ORF">HELGO_WM14921</name>
</gene>
<evidence type="ECO:0000259" key="1">
    <source>
        <dbReference type="PROSITE" id="PS50093"/>
    </source>
</evidence>
<proteinExistence type="predicted"/>
<dbReference type="InterPro" id="IPR035986">
    <property type="entry name" value="PKD_dom_sf"/>
</dbReference>
<dbReference type="GO" id="GO:0005509">
    <property type="term" value="F:calcium ion binding"/>
    <property type="evidence" value="ECO:0007669"/>
    <property type="project" value="InterPro"/>
</dbReference>
<dbReference type="EMBL" id="CACVAZ010000064">
    <property type="protein sequence ID" value="CAA6810482.1"/>
    <property type="molecule type" value="Genomic_DNA"/>
</dbReference>
<evidence type="ECO:0000259" key="2">
    <source>
        <dbReference type="PROSITE" id="PS50268"/>
    </source>
</evidence>
<dbReference type="PROSITE" id="PS50268">
    <property type="entry name" value="CADHERIN_2"/>
    <property type="match status" value="1"/>
</dbReference>
<protein>
    <submittedName>
        <fullName evidence="3">Chitinase (EC)</fullName>
        <ecNumber evidence="3">3.2.1.14</ecNumber>
    </submittedName>
</protein>
<dbReference type="SUPFAM" id="SSF49299">
    <property type="entry name" value="PKD domain"/>
    <property type="match status" value="1"/>
</dbReference>
<dbReference type="NCBIfam" id="TIGR02167">
    <property type="entry name" value="Liste_lipo_26"/>
    <property type="match status" value="2"/>
</dbReference>
<dbReference type="GO" id="GO:0007156">
    <property type="term" value="P:homophilic cell adhesion via plasma membrane adhesion molecules"/>
    <property type="evidence" value="ECO:0007669"/>
    <property type="project" value="InterPro"/>
</dbReference>
<dbReference type="PROSITE" id="PS51257">
    <property type="entry name" value="PROKAR_LIPOPROTEIN"/>
    <property type="match status" value="1"/>
</dbReference>
<dbReference type="InterPro" id="IPR011889">
    <property type="entry name" value="Liste_lipo_26"/>
</dbReference>
<dbReference type="GO" id="GO:0008843">
    <property type="term" value="F:endochitinase activity"/>
    <property type="evidence" value="ECO:0007669"/>
    <property type="project" value="UniProtKB-EC"/>
</dbReference>
<feature type="domain" description="Cadherin" evidence="2">
    <location>
        <begin position="45"/>
        <end position="151"/>
    </location>
</feature>
<accession>A0A6S6SWR1</accession>
<dbReference type="Gene3D" id="2.60.40.10">
    <property type="entry name" value="Immunoglobulins"/>
    <property type="match status" value="1"/>
</dbReference>
<evidence type="ECO:0000313" key="3">
    <source>
        <dbReference type="EMBL" id="CAA6810482.1"/>
    </source>
</evidence>
<dbReference type="AlphaFoldDB" id="A0A6S6SWR1"/>
<dbReference type="PROSITE" id="PS50093">
    <property type="entry name" value="PKD"/>
    <property type="match status" value="1"/>
</dbReference>
<dbReference type="InterPro" id="IPR005046">
    <property type="entry name" value="DUF285"/>
</dbReference>
<dbReference type="InterPro" id="IPR013783">
    <property type="entry name" value="Ig-like_fold"/>
</dbReference>
<dbReference type="EC" id="3.2.1.14" evidence="3"/>
<organism evidence="3">
    <name type="scientific">uncultured Sulfurovum sp</name>
    <dbReference type="NCBI Taxonomy" id="269237"/>
    <lineage>
        <taxon>Bacteria</taxon>
        <taxon>Pseudomonadati</taxon>
        <taxon>Campylobacterota</taxon>
        <taxon>Epsilonproteobacteria</taxon>
        <taxon>Campylobacterales</taxon>
        <taxon>Sulfurovaceae</taxon>
        <taxon>Sulfurovum</taxon>
        <taxon>environmental samples</taxon>
    </lineage>
</organism>
<dbReference type="InterPro" id="IPR002126">
    <property type="entry name" value="Cadherin-like_dom"/>
</dbReference>
<dbReference type="GO" id="GO:0016020">
    <property type="term" value="C:membrane"/>
    <property type="evidence" value="ECO:0007669"/>
    <property type="project" value="InterPro"/>
</dbReference>
<dbReference type="SMART" id="SM00112">
    <property type="entry name" value="CA"/>
    <property type="match status" value="1"/>
</dbReference>
<reference evidence="3" key="1">
    <citation type="submission" date="2020-01" db="EMBL/GenBank/DDBJ databases">
        <authorList>
            <person name="Meier V. D."/>
            <person name="Meier V D."/>
        </authorList>
    </citation>
    <scope>NUCLEOTIDE SEQUENCE</scope>
    <source>
        <strain evidence="3">HLG_WM_MAG_02</strain>
    </source>
</reference>
<dbReference type="CDD" id="cd11304">
    <property type="entry name" value="Cadherin_repeat"/>
    <property type="match status" value="1"/>
</dbReference>
<dbReference type="Pfam" id="PF03382">
    <property type="entry name" value="DUF285"/>
    <property type="match status" value="1"/>
</dbReference>
<dbReference type="SUPFAM" id="SSF49313">
    <property type="entry name" value="Cadherin-like"/>
    <property type="match status" value="1"/>
</dbReference>
<sequence>MQFKKIWIFIPLILLYGCGGGDSSGSSSSFNEGNGNPVLNNIEVENTASENLIIPIDGKDMTILIKENTRDAFTLKATDKTNLTYYLTGKDIKDLGIDPKTGFVFFNVPTDYETKSKYEIYVGARDSVNKETEQKIIITVEDIKNEQAPIIPIEVKNSLTEDEEKYFITTWKTDNVGISNDNQIIIPTVGDGYNYSVDWGDGTSSKNLTLDGKHTYAKAGTYIIKIIGAFPRIYFGKNVDYNLDTFENDSRKILSIDQWGTNEWESMGGAFTECTYIEGKATDKPNLSKVKDMSTMFAVSAFNQNINDWDISNVENLKLMFFFSSFNHNIANWNTSNVTDMSALFGLSKFNQNIGNWDTSKVENMGGMFMLNPNFNQNIADWDTSNVTEMSLMFFSSTAFNQNILQWDTFKVKDMLSMFQGASSFNQNLEGWNISTEVDTSNIFTRADALSLIPSWYNIDKDMIQRQFIVIAKNTSVESCKVVNFIENIQGAKFGDALEFYQNINKATVISSSKQANSFCSDYARVDDGEKCVSIDAQELQGVSCIIGFDFLEDE</sequence>
<keyword evidence="3" id="KW-0326">Glycosidase</keyword>
<name>A0A6S6SWR1_9BACT</name>
<feature type="domain" description="PKD" evidence="1">
    <location>
        <begin position="190"/>
        <end position="226"/>
    </location>
</feature>
<dbReference type="Gene3D" id="2.60.40.60">
    <property type="entry name" value="Cadherins"/>
    <property type="match status" value="1"/>
</dbReference>
<keyword evidence="3" id="KW-0378">Hydrolase</keyword>
<dbReference type="InterPro" id="IPR000601">
    <property type="entry name" value="PKD_dom"/>
</dbReference>
<dbReference type="InterPro" id="IPR015919">
    <property type="entry name" value="Cadherin-like_sf"/>
</dbReference>